<reference evidence="1" key="1">
    <citation type="journal article" date="2020" name="Nature">
        <title>Giant virus diversity and host interactions through global metagenomics.</title>
        <authorList>
            <person name="Schulz F."/>
            <person name="Roux S."/>
            <person name="Paez-Espino D."/>
            <person name="Jungbluth S."/>
            <person name="Walsh D.A."/>
            <person name="Denef V.J."/>
            <person name="McMahon K.D."/>
            <person name="Konstantinidis K.T."/>
            <person name="Eloe-Fadrosh E.A."/>
            <person name="Kyrpides N.C."/>
            <person name="Woyke T."/>
        </authorList>
    </citation>
    <scope>NUCLEOTIDE SEQUENCE</scope>
    <source>
        <strain evidence="1">GVMAG-S-1062768-28</strain>
    </source>
</reference>
<sequence length="129" mass="15085">MATARDQICIINDKIVETDRELDDIRTTLQSLKSMRLELSRQVFGDKTALDVIDDYYKRLVKFNHLDKRPRIIVELARVLSPTVIENWCLCVDIKYSEQVEPSQDVKDAYTFMNLRQPTGHIEPEDIDD</sequence>
<accession>A0A6C0JWR2</accession>
<protein>
    <submittedName>
        <fullName evidence="1">Uncharacterized protein</fullName>
    </submittedName>
</protein>
<dbReference type="EMBL" id="MN740696">
    <property type="protein sequence ID" value="QHU08308.1"/>
    <property type="molecule type" value="Genomic_DNA"/>
</dbReference>
<name>A0A6C0JWR2_9ZZZZ</name>
<dbReference type="AlphaFoldDB" id="A0A6C0JWR2"/>
<proteinExistence type="predicted"/>
<evidence type="ECO:0000313" key="1">
    <source>
        <dbReference type="EMBL" id="QHU08308.1"/>
    </source>
</evidence>
<organism evidence="1">
    <name type="scientific">viral metagenome</name>
    <dbReference type="NCBI Taxonomy" id="1070528"/>
    <lineage>
        <taxon>unclassified sequences</taxon>
        <taxon>metagenomes</taxon>
        <taxon>organismal metagenomes</taxon>
    </lineage>
</organism>